<keyword evidence="2" id="KW-1185">Reference proteome</keyword>
<evidence type="ECO:0000313" key="2">
    <source>
        <dbReference type="Proteomes" id="UP001320899"/>
    </source>
</evidence>
<evidence type="ECO:0000313" key="1">
    <source>
        <dbReference type="EMBL" id="MCV2888329.1"/>
    </source>
</evidence>
<dbReference type="EMBL" id="JAOWLB010000004">
    <property type="protein sequence ID" value="MCV2888329.1"/>
    <property type="molecule type" value="Genomic_DNA"/>
</dbReference>
<protein>
    <submittedName>
        <fullName evidence="1">Uncharacterized protein</fullName>
    </submittedName>
</protein>
<reference evidence="1 2" key="1">
    <citation type="submission" date="2022-10" db="EMBL/GenBank/DDBJ databases">
        <title>Ruegeria sp. nov., isolated from ocean surface sediments.</title>
        <authorList>
            <person name="He W."/>
            <person name="Xue H.-P."/>
            <person name="Zhang D.-F."/>
        </authorList>
    </citation>
    <scope>NUCLEOTIDE SEQUENCE [LARGE SCALE GENOMIC DNA]</scope>
    <source>
        <strain evidence="1 2">XHP0148</strain>
    </source>
</reference>
<accession>A0ABT3AI52</accession>
<organism evidence="1 2">
    <name type="scientific">Ruegeria aquimaris</name>
    <dbReference type="NCBI Taxonomy" id="2984333"/>
    <lineage>
        <taxon>Bacteria</taxon>
        <taxon>Pseudomonadati</taxon>
        <taxon>Pseudomonadota</taxon>
        <taxon>Alphaproteobacteria</taxon>
        <taxon>Rhodobacterales</taxon>
        <taxon>Roseobacteraceae</taxon>
        <taxon>Ruegeria</taxon>
    </lineage>
</organism>
<sequence length="125" mass="14276">MNEPFNRESVAILSSERSTDRNLVSASVRLRFSLAGQESAHVSQIVVSVALTAEEGQPWRRIRRQIFAKAWAWLDQYFEGACLETGDPNLFSDVFAPDRNGRTLSPELERSLQRDLRQIERELAL</sequence>
<comment type="caution">
    <text evidence="1">The sequence shown here is derived from an EMBL/GenBank/DDBJ whole genome shotgun (WGS) entry which is preliminary data.</text>
</comment>
<name>A0ABT3AI52_9RHOB</name>
<proteinExistence type="predicted"/>
<dbReference type="Proteomes" id="UP001320899">
    <property type="component" value="Unassembled WGS sequence"/>
</dbReference>
<gene>
    <name evidence="1" type="ORF">OE747_08240</name>
</gene>
<dbReference type="RefSeq" id="WP_263828122.1">
    <property type="nucleotide sequence ID" value="NZ_JAOWLB010000004.1"/>
</dbReference>